<dbReference type="PANTHER" id="PTHR33167">
    <property type="entry name" value="TRANSCRIPTION FACTOR, PUTATIVE (DUF863)-RELATED"/>
    <property type="match status" value="1"/>
</dbReference>
<dbReference type="Pfam" id="PF05904">
    <property type="entry name" value="DUF863"/>
    <property type="match status" value="1"/>
</dbReference>
<evidence type="ECO:0000313" key="3">
    <source>
        <dbReference type="EMBL" id="SPD23636.1"/>
    </source>
</evidence>
<accession>A0A2N9ICK6</accession>
<name>A0A2N9ICK6_FAGSY</name>
<feature type="region of interest" description="Disordered" evidence="1">
    <location>
        <begin position="350"/>
        <end position="382"/>
    </location>
</feature>
<feature type="region of interest" description="Disordered" evidence="1">
    <location>
        <begin position="416"/>
        <end position="439"/>
    </location>
</feature>
<dbReference type="InterPro" id="IPR008581">
    <property type="entry name" value="DUF863_pln"/>
</dbReference>
<reference evidence="3" key="1">
    <citation type="submission" date="2018-02" db="EMBL/GenBank/DDBJ databases">
        <authorList>
            <person name="Cohen D.B."/>
            <person name="Kent A.D."/>
        </authorList>
    </citation>
    <scope>NUCLEOTIDE SEQUENCE</scope>
</reference>
<feature type="compositionally biased region" description="Polar residues" evidence="1">
    <location>
        <begin position="506"/>
        <end position="516"/>
    </location>
</feature>
<sequence length="1041" mass="114967">MALLGMGTNMQYNGNFPGYYSAINLNMEANSSTWPLNNIDKMLDCGHFYNGFVSPLSPDQVLGYNKEVLKQMMLKHETIFRDQIHDLHRLYSRQRALMDEMRRNELYKHELRLETSKSNSVLSHVSTEYAQKTCHAPSLPWVNPACGGLCISGAKNVQLPLSSFQGKSTQACPDPAQTEGCLKDLELLESKCKKIGKKVLDLQLPAYVYVDSEEEESLEDGKVPKVPNLSTYTSKGFTQAVYNSDIKPFCGSNELNDVFHEEASTSLLKKSTALADLNEPIKFEEEAVSMSDLVGPTSCRKIPFLDVSQKTKSTFQISSEEIIQNTQTRWDFESRSDVLLSEKKERKREWPSFNDEAGNSTNLNSFPQGFGTENLSSMLPESSQEEFQQAHQPSTFHLLNQSYQESRTKRTIFDVESFGRNHGPPNDSQPGPRSASYMSTSRELVPQADMAISGSSSAASCRKPARDMVRNPIAVQALPCFNTSVTLGNSKSSIGRPELAGDISHPNKSSRSSTKCNSVSFLQGTICNSDQSESKRYRVHPPSFSFDNVNSSNNHDLVSEHQGLTNYLQGSTDMKSSKSINLNFMPNFCSSDVDASQSIQSTDGIEKIEELTGGSAWLKVKQVHNGSPKKGTTQVESVLLKAYSECIPDVESKKVDASDSSSNRRILGFPTYEKPNISSDQCSSHASQSETHQNPSGDEDIENTQKDGVLDINLIRDPVPDSGKCLSASEHVLEDGLDKKHVGFGGHIDLNSCINEDESSPMHSPEVDLHVPVSPDNKECSPPRGESDENLLESTSQSSRQEDADLLGELTKIAAEAIVSISSSEVQTCLEKTTCKAFQASSSDSLHWFAGIVSSVVGEPENEFVVVGKSGDRHDEFLPDGIDYFEAMTLQLTETKLEECCCKCNVQKEEERGAVLLQSQPRKGRTRRGRQRKDFQSEILPSLASLSRHEVTEDLQTIGGLMEAAGSRYTGRSGLTRGRKRSCVPTSSVTENTVGSLLKQITGNSEKGIEERNLIGWGKITRRRRGQRHPVSNPQLILGQV</sequence>
<feature type="compositionally biased region" description="Basic and acidic residues" evidence="1">
    <location>
        <begin position="776"/>
        <end position="787"/>
    </location>
</feature>
<feature type="region of interest" description="Disordered" evidence="1">
    <location>
        <begin position="491"/>
        <end position="516"/>
    </location>
</feature>
<feature type="compositionally biased region" description="Low complexity" evidence="1">
    <location>
        <begin position="678"/>
        <end position="689"/>
    </location>
</feature>
<feature type="region of interest" description="Disordered" evidence="1">
    <location>
        <begin position="755"/>
        <end position="802"/>
    </location>
</feature>
<gene>
    <name evidence="2" type="ORF">FSB_LOCUS34182</name>
    <name evidence="3" type="ORF">FSB_LOCUS51518</name>
</gene>
<feature type="compositionally biased region" description="Polar residues" evidence="1">
    <location>
        <begin position="426"/>
        <end position="439"/>
    </location>
</feature>
<dbReference type="EMBL" id="OIVN01005691">
    <property type="protein sequence ID" value="SPD23636.1"/>
    <property type="molecule type" value="Genomic_DNA"/>
</dbReference>
<evidence type="ECO:0008006" key="4">
    <source>
        <dbReference type="Google" id="ProtNLM"/>
    </source>
</evidence>
<dbReference type="AlphaFoldDB" id="A0A2N9ICK6"/>
<feature type="compositionally biased region" description="Polar residues" evidence="1">
    <location>
        <begin position="357"/>
        <end position="382"/>
    </location>
</feature>
<proteinExistence type="predicted"/>
<feature type="region of interest" description="Disordered" evidence="1">
    <location>
        <begin position="651"/>
        <end position="703"/>
    </location>
</feature>
<dbReference type="PANTHER" id="PTHR33167:SF18">
    <property type="entry name" value="GB|AAF67766.1"/>
    <property type="match status" value="1"/>
</dbReference>
<organism evidence="3">
    <name type="scientific">Fagus sylvatica</name>
    <name type="common">Beechnut</name>
    <dbReference type="NCBI Taxonomy" id="28930"/>
    <lineage>
        <taxon>Eukaryota</taxon>
        <taxon>Viridiplantae</taxon>
        <taxon>Streptophyta</taxon>
        <taxon>Embryophyta</taxon>
        <taxon>Tracheophyta</taxon>
        <taxon>Spermatophyta</taxon>
        <taxon>Magnoliopsida</taxon>
        <taxon>eudicotyledons</taxon>
        <taxon>Gunneridae</taxon>
        <taxon>Pentapetalae</taxon>
        <taxon>rosids</taxon>
        <taxon>fabids</taxon>
        <taxon>Fagales</taxon>
        <taxon>Fagaceae</taxon>
        <taxon>Fagus</taxon>
    </lineage>
</organism>
<evidence type="ECO:0000256" key="1">
    <source>
        <dbReference type="SAM" id="MobiDB-lite"/>
    </source>
</evidence>
<evidence type="ECO:0000313" key="2">
    <source>
        <dbReference type="EMBL" id="SPD06300.1"/>
    </source>
</evidence>
<dbReference type="EMBL" id="OIVN01002772">
    <property type="protein sequence ID" value="SPD06300.1"/>
    <property type="molecule type" value="Genomic_DNA"/>
</dbReference>
<protein>
    <recommendedName>
        <fullName evidence="4">DUF863 domain-containing protein</fullName>
    </recommendedName>
</protein>